<dbReference type="InterPro" id="IPR036915">
    <property type="entry name" value="Cyclin-like_sf"/>
</dbReference>
<dbReference type="SMART" id="SM00385">
    <property type="entry name" value="CYCLIN"/>
    <property type="match status" value="2"/>
</dbReference>
<organism evidence="12 13">
    <name type="scientific">Halorubrum persicum</name>
    <dbReference type="NCBI Taxonomy" id="1383844"/>
    <lineage>
        <taxon>Archaea</taxon>
        <taxon>Methanobacteriati</taxon>
        <taxon>Methanobacteriota</taxon>
        <taxon>Stenosarchaea group</taxon>
        <taxon>Halobacteria</taxon>
        <taxon>Halobacteriales</taxon>
        <taxon>Haloferacaceae</taxon>
        <taxon>Halorubrum</taxon>
    </lineage>
</organism>
<dbReference type="Pfam" id="PF00382">
    <property type="entry name" value="TFIIB"/>
    <property type="match status" value="2"/>
</dbReference>
<evidence type="ECO:0000256" key="7">
    <source>
        <dbReference type="ARBA" id="ARBA00023015"/>
    </source>
</evidence>
<keyword evidence="4 9" id="KW-0677">Repeat</keyword>
<dbReference type="GO" id="GO:0008270">
    <property type="term" value="F:zinc ion binding"/>
    <property type="evidence" value="ECO:0007669"/>
    <property type="project" value="UniProtKB-UniRule"/>
</dbReference>
<comment type="similarity">
    <text evidence="1 9">Belongs to the TFIIB family.</text>
</comment>
<dbReference type="RefSeq" id="WP_099255801.1">
    <property type="nucleotide sequence ID" value="NZ_NHOA01000104.1"/>
</dbReference>
<keyword evidence="5" id="KW-0863">Zinc-finger</keyword>
<evidence type="ECO:0000256" key="3">
    <source>
        <dbReference type="ARBA" id="ARBA00022723"/>
    </source>
</evidence>
<feature type="repeat" description="1" evidence="9">
    <location>
        <begin position="165"/>
        <end position="248"/>
    </location>
</feature>
<feature type="binding site" evidence="9">
    <location>
        <position position="81"/>
    </location>
    <ligand>
        <name>Zn(2+)</name>
        <dbReference type="ChEBI" id="CHEBI:29105"/>
    </ligand>
</feature>
<keyword evidence="12" id="KW-0396">Initiation factor</keyword>
<keyword evidence="3 9" id="KW-0479">Metal-binding</keyword>
<dbReference type="PRINTS" id="PR00685">
    <property type="entry name" value="TIFACTORIIB"/>
</dbReference>
<dbReference type="InterPro" id="IPR000812">
    <property type="entry name" value="TFIIB"/>
</dbReference>
<dbReference type="AlphaFoldDB" id="A0A2G1WHD7"/>
<comment type="function">
    <text evidence="9">Stabilizes TBP binding to an archaeal box-A promoter. Also responsible for recruiting RNA polymerase II to the pre-initiation complex (DNA-TBP-TFIIB).</text>
</comment>
<dbReference type="Pfam" id="PF08271">
    <property type="entry name" value="Zn_Ribbon_TF"/>
    <property type="match status" value="1"/>
</dbReference>
<feature type="repeat" description="2" evidence="9">
    <location>
        <begin position="259"/>
        <end position="340"/>
    </location>
</feature>
<dbReference type="SUPFAM" id="SSF47954">
    <property type="entry name" value="Cyclin-like"/>
    <property type="match status" value="2"/>
</dbReference>
<feature type="binding site" evidence="9">
    <location>
        <position position="62"/>
    </location>
    <ligand>
        <name>Zn(2+)</name>
        <dbReference type="ChEBI" id="CHEBI:29105"/>
    </ligand>
</feature>
<keyword evidence="6 9" id="KW-0862">Zinc</keyword>
<evidence type="ECO:0000313" key="12">
    <source>
        <dbReference type="EMBL" id="PHQ38403.1"/>
    </source>
</evidence>
<feature type="compositionally biased region" description="Basic and acidic residues" evidence="10">
    <location>
        <begin position="32"/>
        <end position="59"/>
    </location>
</feature>
<dbReference type="GO" id="GO:0097550">
    <property type="term" value="C:transcription preinitiation complex"/>
    <property type="evidence" value="ECO:0007669"/>
    <property type="project" value="TreeGrafter"/>
</dbReference>
<dbReference type="Gene3D" id="1.10.472.10">
    <property type="entry name" value="Cyclin-like"/>
    <property type="match status" value="1"/>
</dbReference>
<protein>
    <recommendedName>
        <fullName evidence="2 9">Transcription initiation factor IIB</fullName>
        <shortName evidence="9">TFIIB</shortName>
    </recommendedName>
</protein>
<evidence type="ECO:0000256" key="10">
    <source>
        <dbReference type="SAM" id="MobiDB-lite"/>
    </source>
</evidence>
<dbReference type="GO" id="GO:0003743">
    <property type="term" value="F:translation initiation factor activity"/>
    <property type="evidence" value="ECO:0007669"/>
    <property type="project" value="UniProtKB-KW"/>
</dbReference>
<dbReference type="InterPro" id="IPR013137">
    <property type="entry name" value="Znf_TFIIB"/>
</dbReference>
<dbReference type="InterPro" id="IPR013150">
    <property type="entry name" value="TFIIB_cyclin"/>
</dbReference>
<keyword evidence="13" id="KW-1185">Reference proteome</keyword>
<dbReference type="Gene3D" id="1.10.472.170">
    <property type="match status" value="1"/>
</dbReference>
<dbReference type="InterPro" id="IPR013763">
    <property type="entry name" value="Cyclin-like_dom"/>
</dbReference>
<dbReference type="GO" id="GO:0070897">
    <property type="term" value="P:transcription preinitiation complex assembly"/>
    <property type="evidence" value="ECO:0007669"/>
    <property type="project" value="InterPro"/>
</dbReference>
<dbReference type="EMBL" id="NHOA01000104">
    <property type="protein sequence ID" value="PHQ38403.1"/>
    <property type="molecule type" value="Genomic_DNA"/>
</dbReference>
<reference evidence="12 13" key="1">
    <citation type="journal article" date="2014" name="Front. Microbiol.">
        <title>Population and genomic analysis of the genus Halorubrum.</title>
        <authorList>
            <person name="Fullmer M.S."/>
            <person name="Soucy S.M."/>
            <person name="Swithers K.S."/>
            <person name="Makkay A.M."/>
            <person name="Wheeler R."/>
            <person name="Ventosa A."/>
            <person name="Gogarten J.P."/>
            <person name="Papke R.T."/>
        </authorList>
    </citation>
    <scope>NUCLEOTIDE SEQUENCE [LARGE SCALE GENOMIC DNA]</scope>
    <source>
        <strain evidence="12 13">C49</strain>
    </source>
</reference>
<keyword evidence="8 9" id="KW-0804">Transcription</keyword>
<dbReference type="PANTHER" id="PTHR11618:SF13">
    <property type="entry name" value="TRANSCRIPTION INITIATION FACTOR IIB"/>
    <property type="match status" value="1"/>
</dbReference>
<feature type="domain" description="Cyclin-like" evidence="11">
    <location>
        <begin position="165"/>
        <end position="246"/>
    </location>
</feature>
<keyword evidence="12" id="KW-0648">Protein biosynthesis</keyword>
<name>A0A2G1WHD7_9EURY</name>
<dbReference type="SUPFAM" id="SSF57783">
    <property type="entry name" value="Zinc beta-ribbon"/>
    <property type="match status" value="1"/>
</dbReference>
<gene>
    <name evidence="9" type="primary">tfb</name>
    <name evidence="12" type="ORF">DJ69_11765</name>
</gene>
<dbReference type="HAMAP" id="MF_00383">
    <property type="entry name" value="TF2B_arch"/>
    <property type="match status" value="1"/>
</dbReference>
<evidence type="ECO:0000256" key="6">
    <source>
        <dbReference type="ARBA" id="ARBA00022833"/>
    </source>
</evidence>
<comment type="caution">
    <text evidence="12">The sequence shown here is derived from an EMBL/GenBank/DDBJ whole genome shotgun (WGS) entry which is preliminary data.</text>
</comment>
<evidence type="ECO:0000313" key="13">
    <source>
        <dbReference type="Proteomes" id="UP000222824"/>
    </source>
</evidence>
<keyword evidence="7 9" id="KW-0805">Transcription regulation</keyword>
<dbReference type="PANTHER" id="PTHR11618">
    <property type="entry name" value="TRANSCRIPTION INITIATION FACTOR IIB-RELATED"/>
    <property type="match status" value="1"/>
</dbReference>
<feature type="region of interest" description="Disordered" evidence="10">
    <location>
        <begin position="92"/>
        <end position="119"/>
    </location>
</feature>
<dbReference type="OrthoDB" id="7429at2157"/>
<feature type="region of interest" description="Disordered" evidence="10">
    <location>
        <begin position="1"/>
        <end position="59"/>
    </location>
</feature>
<feature type="binding site" evidence="9">
    <location>
        <position position="65"/>
    </location>
    <ligand>
        <name>Zn(2+)</name>
        <dbReference type="ChEBI" id="CHEBI:29105"/>
    </ligand>
</feature>
<dbReference type="InterPro" id="IPR023486">
    <property type="entry name" value="TFIIB_CS"/>
</dbReference>
<dbReference type="Proteomes" id="UP000222824">
    <property type="component" value="Unassembled WGS sequence"/>
</dbReference>
<feature type="domain" description="Cyclin-like" evidence="11">
    <location>
        <begin position="259"/>
        <end position="340"/>
    </location>
</feature>
<dbReference type="InterPro" id="IPR023484">
    <property type="entry name" value="TFIIB_arc"/>
</dbReference>
<sequence>MSEARSTRTRSPRTETDDTATADRAATTTRGESVDRDEPADRAATARDETTDGDETAAREMCPECGGRTRADAAERVCTDCGLVVESDRIDHGPEWRSFDDDDTNPKRTGAPLTRSRHDRGLSTEIGRSTKVKGRKRRRLARMRTQHNRAQISTKRDRNKVYAYTEIRRLTGALELPDSVRDAACTLFDSAQSESLLRGRSLEGFAAACLYVACRTADVARTVEEICAEAKATEAEHRAAFDAMNRELGLPIAPTGPAEYLPRFASDLDCDADVERRAGELAERAVAEGIANGRNPVGVAAACLYTAARELDAECTQQEAADVADVTPVTVRRTYVDLTEE</sequence>
<dbReference type="GO" id="GO:0017025">
    <property type="term" value="F:TBP-class protein binding"/>
    <property type="evidence" value="ECO:0007669"/>
    <property type="project" value="InterPro"/>
</dbReference>
<evidence type="ECO:0000256" key="2">
    <source>
        <dbReference type="ARBA" id="ARBA00013932"/>
    </source>
</evidence>
<feature type="binding site" evidence="9">
    <location>
        <position position="78"/>
    </location>
    <ligand>
        <name>Zn(2+)</name>
        <dbReference type="ChEBI" id="CHEBI:29105"/>
    </ligand>
</feature>
<evidence type="ECO:0000256" key="4">
    <source>
        <dbReference type="ARBA" id="ARBA00022737"/>
    </source>
</evidence>
<evidence type="ECO:0000256" key="8">
    <source>
        <dbReference type="ARBA" id="ARBA00023163"/>
    </source>
</evidence>
<evidence type="ECO:0000259" key="11">
    <source>
        <dbReference type="SMART" id="SM00385"/>
    </source>
</evidence>
<accession>A0A2G1WHD7</accession>
<proteinExistence type="inferred from homology"/>
<dbReference type="GO" id="GO:0003700">
    <property type="term" value="F:DNA-binding transcription factor activity"/>
    <property type="evidence" value="ECO:0007669"/>
    <property type="project" value="UniProtKB-UniRule"/>
</dbReference>
<evidence type="ECO:0000256" key="5">
    <source>
        <dbReference type="ARBA" id="ARBA00022771"/>
    </source>
</evidence>
<evidence type="ECO:0000256" key="1">
    <source>
        <dbReference type="ARBA" id="ARBA00010857"/>
    </source>
</evidence>
<evidence type="ECO:0000256" key="9">
    <source>
        <dbReference type="HAMAP-Rule" id="MF_00383"/>
    </source>
</evidence>
<dbReference type="PROSITE" id="PS00782">
    <property type="entry name" value="TFIIB"/>
    <property type="match status" value="1"/>
</dbReference>